<feature type="transmembrane region" description="Helical" evidence="6">
    <location>
        <begin position="103"/>
        <end position="120"/>
    </location>
</feature>
<feature type="transmembrane region" description="Helical" evidence="6">
    <location>
        <begin position="403"/>
        <end position="426"/>
    </location>
</feature>
<sequence>MGQPEKASKVLVAAPAERLVRTLQEKYADITLRLIEEHGDCFEPMSENAAKKVQRKLYWRIMFLVCCISLMLFIDKATLGASSILGLFEETGISLQQYNNLNMFFYIGYIAALWPGHYLLQRLPFGKTVSAIIFTWAVMVFLHCVATSYAPLVVVRMALGAVEAVIIPAIEMTIGMFFNREEQAFLQPVLWVTTSLAPVVTGFISYGLLFSSSPVRPWKLFMVTTGSLTFALAVWTWFCYPNNPAEASFLTLEEKVHVIKRVQKSSQSSIEQKQFKKEQFIETLKDPVSWCALFLSPFNRWEFLIFNARGLVRLFTLQAFTLMYANNLTYGQQNLLVRSLGISVLGSTLVKAASGGFGVCVYITATILIKTFPGNAAYHGLLWCLPAIAGGIGMVTISWDQKLALLACMILAGGTYGVTYIVALGWTSSSAAGYTKKLTRNVMFMVGYCVGNLVSPQIWVPSARPRYYGAWISMVVVSWCGTPLILLAIRYILIRRNIEREALRAEAFDGHSDLGFATVDIEENGEIIQKRVAIEMLDLTDMENLEFIYPL</sequence>
<feature type="transmembrane region" description="Helical" evidence="6">
    <location>
        <begin position="471"/>
        <end position="493"/>
    </location>
</feature>
<dbReference type="GO" id="GO:0016020">
    <property type="term" value="C:membrane"/>
    <property type="evidence" value="ECO:0007669"/>
    <property type="project" value="UniProtKB-SubCell"/>
</dbReference>
<name>A0A1E1K4Q2_9HELO</name>
<dbReference type="Gene3D" id="1.20.1250.20">
    <property type="entry name" value="MFS general substrate transporter like domains"/>
    <property type="match status" value="1"/>
</dbReference>
<feature type="transmembrane region" description="Helical" evidence="6">
    <location>
        <begin position="310"/>
        <end position="329"/>
    </location>
</feature>
<dbReference type="AlphaFoldDB" id="A0A1E1K4Q2"/>
<feature type="transmembrane region" description="Helical" evidence="6">
    <location>
        <begin position="220"/>
        <end position="240"/>
    </location>
</feature>
<gene>
    <name evidence="7" type="ORF">RCO7_11179</name>
</gene>
<evidence type="ECO:0000256" key="6">
    <source>
        <dbReference type="SAM" id="Phobius"/>
    </source>
</evidence>
<organism evidence="7 8">
    <name type="scientific">Rhynchosporium graminicola</name>
    <dbReference type="NCBI Taxonomy" id="2792576"/>
    <lineage>
        <taxon>Eukaryota</taxon>
        <taxon>Fungi</taxon>
        <taxon>Dikarya</taxon>
        <taxon>Ascomycota</taxon>
        <taxon>Pezizomycotina</taxon>
        <taxon>Leotiomycetes</taxon>
        <taxon>Helotiales</taxon>
        <taxon>Ploettnerulaceae</taxon>
        <taxon>Rhynchosporium</taxon>
    </lineage>
</organism>
<feature type="transmembrane region" description="Helical" evidence="6">
    <location>
        <begin position="189"/>
        <end position="208"/>
    </location>
</feature>
<evidence type="ECO:0000256" key="1">
    <source>
        <dbReference type="ARBA" id="ARBA00004141"/>
    </source>
</evidence>
<dbReference type="InParanoid" id="A0A1E1K4Q2"/>
<dbReference type="PANTHER" id="PTHR43791">
    <property type="entry name" value="PERMEASE-RELATED"/>
    <property type="match status" value="1"/>
</dbReference>
<dbReference type="Pfam" id="PF07690">
    <property type="entry name" value="MFS_1"/>
    <property type="match status" value="1"/>
</dbReference>
<feature type="transmembrane region" description="Helical" evidence="6">
    <location>
        <begin position="132"/>
        <end position="152"/>
    </location>
</feature>
<comment type="subcellular location">
    <subcellularLocation>
        <location evidence="1">Membrane</location>
        <topology evidence="1">Multi-pass membrane protein</topology>
    </subcellularLocation>
</comment>
<keyword evidence="3 6" id="KW-0812">Transmembrane</keyword>
<dbReference type="SUPFAM" id="SSF103473">
    <property type="entry name" value="MFS general substrate transporter"/>
    <property type="match status" value="1"/>
</dbReference>
<dbReference type="InterPro" id="IPR036259">
    <property type="entry name" value="MFS_trans_sf"/>
</dbReference>
<comment type="caution">
    <text evidence="7">The sequence shown here is derived from an EMBL/GenBank/DDBJ whole genome shotgun (WGS) entry which is preliminary data.</text>
</comment>
<keyword evidence="8" id="KW-1185">Reference proteome</keyword>
<evidence type="ECO:0000313" key="8">
    <source>
        <dbReference type="Proteomes" id="UP000178129"/>
    </source>
</evidence>
<accession>A0A1E1K4Q2</accession>
<feature type="transmembrane region" description="Helical" evidence="6">
    <location>
        <begin position="349"/>
        <end position="369"/>
    </location>
</feature>
<dbReference type="EMBL" id="FJUW01000007">
    <property type="protein sequence ID" value="CZS93069.1"/>
    <property type="molecule type" value="Genomic_DNA"/>
</dbReference>
<dbReference type="GO" id="GO:0033229">
    <property type="term" value="F:cysteine transmembrane transporter activity"/>
    <property type="evidence" value="ECO:0007669"/>
    <property type="project" value="TreeGrafter"/>
</dbReference>
<evidence type="ECO:0000256" key="2">
    <source>
        <dbReference type="ARBA" id="ARBA00022448"/>
    </source>
</evidence>
<evidence type="ECO:0000313" key="7">
    <source>
        <dbReference type="EMBL" id="CZS93069.1"/>
    </source>
</evidence>
<feature type="transmembrane region" description="Helical" evidence="6">
    <location>
        <begin position="57"/>
        <end position="74"/>
    </location>
</feature>
<feature type="transmembrane region" description="Helical" evidence="6">
    <location>
        <begin position="438"/>
        <end position="459"/>
    </location>
</feature>
<evidence type="ECO:0000256" key="4">
    <source>
        <dbReference type="ARBA" id="ARBA00022989"/>
    </source>
</evidence>
<keyword evidence="4 6" id="KW-1133">Transmembrane helix</keyword>
<reference evidence="8" key="1">
    <citation type="submission" date="2016-03" db="EMBL/GenBank/DDBJ databases">
        <authorList>
            <person name="Ploux O."/>
        </authorList>
    </citation>
    <scope>NUCLEOTIDE SEQUENCE [LARGE SCALE GENOMIC DNA]</scope>
    <source>
        <strain evidence="8">UK7</strain>
    </source>
</reference>
<dbReference type="PANTHER" id="PTHR43791:SF63">
    <property type="entry name" value="HIGH AFFINITY CYSTEINE TRANSPORTER"/>
    <property type="match status" value="1"/>
</dbReference>
<evidence type="ECO:0000256" key="5">
    <source>
        <dbReference type="ARBA" id="ARBA00023136"/>
    </source>
</evidence>
<dbReference type="Proteomes" id="UP000178129">
    <property type="component" value="Unassembled WGS sequence"/>
</dbReference>
<protein>
    <submittedName>
        <fullName evidence="7">Probable permease of the major facilitator superfamily</fullName>
    </submittedName>
</protein>
<evidence type="ECO:0000256" key="3">
    <source>
        <dbReference type="ARBA" id="ARBA00022692"/>
    </source>
</evidence>
<feature type="transmembrane region" description="Helical" evidence="6">
    <location>
        <begin position="158"/>
        <end position="177"/>
    </location>
</feature>
<dbReference type="FunCoup" id="A0A1E1K4Q2">
    <property type="interactions" value="25"/>
</dbReference>
<keyword evidence="2" id="KW-0813">Transport</keyword>
<keyword evidence="5 6" id="KW-0472">Membrane</keyword>
<feature type="transmembrane region" description="Helical" evidence="6">
    <location>
        <begin position="376"/>
        <end position="397"/>
    </location>
</feature>
<proteinExistence type="predicted"/>
<dbReference type="InterPro" id="IPR011701">
    <property type="entry name" value="MFS"/>
</dbReference>